<evidence type="ECO:0000313" key="11">
    <source>
        <dbReference type="Proteomes" id="UP001341281"/>
    </source>
</evidence>
<dbReference type="PANTHER" id="PTHR47971">
    <property type="entry name" value="KINESIN-RELATED PROTEIN 6"/>
    <property type="match status" value="1"/>
</dbReference>
<feature type="region of interest" description="Disordered" evidence="7">
    <location>
        <begin position="186"/>
        <end position="278"/>
    </location>
</feature>
<dbReference type="InterPro" id="IPR036691">
    <property type="entry name" value="Endo/exonu/phosph_ase_sf"/>
</dbReference>
<keyword evidence="4" id="KW-0505">Motor protein</keyword>
<dbReference type="Gene3D" id="3.40.850.10">
    <property type="entry name" value="Kinesin motor domain"/>
    <property type="match status" value="1"/>
</dbReference>
<dbReference type="SUPFAM" id="SSF56219">
    <property type="entry name" value="DNase I-like"/>
    <property type="match status" value="1"/>
</dbReference>
<dbReference type="GO" id="GO:0008017">
    <property type="term" value="F:microtubule binding"/>
    <property type="evidence" value="ECO:0007669"/>
    <property type="project" value="InterPro"/>
</dbReference>
<evidence type="ECO:0000256" key="7">
    <source>
        <dbReference type="SAM" id="MobiDB-lite"/>
    </source>
</evidence>
<feature type="compositionally biased region" description="Basic and acidic residues" evidence="7">
    <location>
        <begin position="230"/>
        <end position="242"/>
    </location>
</feature>
<protein>
    <recommendedName>
        <fullName evidence="12">Kinesin-like protein</fullName>
    </recommendedName>
</protein>
<keyword evidence="11" id="KW-1185">Reference proteome</keyword>
<reference evidence="10 11" key="1">
    <citation type="submission" date="2024-02" db="EMBL/GenBank/DDBJ databases">
        <title>High-quality chromosome-scale genome assembly of Pensacola bahiagrass (Paspalum notatum Flugge var. saurae).</title>
        <authorList>
            <person name="Vega J.M."/>
            <person name="Podio M."/>
            <person name="Orjuela J."/>
            <person name="Siena L.A."/>
            <person name="Pessino S.C."/>
            <person name="Combes M.C."/>
            <person name="Mariac C."/>
            <person name="Albertini E."/>
            <person name="Pupilli F."/>
            <person name="Ortiz J.P.A."/>
            <person name="Leblanc O."/>
        </authorList>
    </citation>
    <scope>NUCLEOTIDE SEQUENCE [LARGE SCALE GENOMIC DNA]</scope>
    <source>
        <strain evidence="10">R1</strain>
        <tissue evidence="10">Leaf</tissue>
    </source>
</reference>
<dbReference type="PANTHER" id="PTHR47971:SF23">
    <property type="entry name" value="KINESIN-LIKE PROTEIN KIN-13A"/>
    <property type="match status" value="1"/>
</dbReference>
<dbReference type="GO" id="GO:0003777">
    <property type="term" value="F:microtubule motor activity"/>
    <property type="evidence" value="ECO:0007669"/>
    <property type="project" value="InterPro"/>
</dbReference>
<evidence type="ECO:0000256" key="4">
    <source>
        <dbReference type="ARBA" id="ARBA00023175"/>
    </source>
</evidence>
<feature type="coiled-coil region" evidence="6">
    <location>
        <begin position="1315"/>
        <end position="1346"/>
    </location>
</feature>
<dbReference type="InterPro" id="IPR043502">
    <property type="entry name" value="DNA/RNA_pol_sf"/>
</dbReference>
<dbReference type="GO" id="GO:0005524">
    <property type="term" value="F:ATP binding"/>
    <property type="evidence" value="ECO:0007669"/>
    <property type="project" value="UniProtKB-KW"/>
</dbReference>
<comment type="caution">
    <text evidence="5">Lacks conserved residue(s) required for the propagation of feature annotation.</text>
</comment>
<dbReference type="FunFam" id="3.40.850.10:FF:000340">
    <property type="entry name" value="Kinesin-like protein"/>
    <property type="match status" value="1"/>
</dbReference>
<evidence type="ECO:0000259" key="8">
    <source>
        <dbReference type="PROSITE" id="PS50067"/>
    </source>
</evidence>
<keyword evidence="6" id="KW-0175">Coiled coil</keyword>
<feature type="domain" description="Reverse transcriptase" evidence="9">
    <location>
        <begin position="485"/>
        <end position="763"/>
    </location>
</feature>
<dbReference type="PRINTS" id="PR00380">
    <property type="entry name" value="KINESINHEAVY"/>
</dbReference>
<name>A0AAQ3UWB4_PASNO</name>
<dbReference type="InterPro" id="IPR001752">
    <property type="entry name" value="Kinesin_motor_dom"/>
</dbReference>
<comment type="similarity">
    <text evidence="5">Belongs to the TRAFAC class myosin-kinesin ATPase superfamily. Kinesin family.</text>
</comment>
<keyword evidence="2" id="KW-0547">Nucleotide-binding</keyword>
<dbReference type="InterPro" id="IPR036961">
    <property type="entry name" value="Kinesin_motor_dom_sf"/>
</dbReference>
<evidence type="ECO:0000256" key="3">
    <source>
        <dbReference type="ARBA" id="ARBA00022840"/>
    </source>
</evidence>
<feature type="compositionally biased region" description="Polar residues" evidence="7">
    <location>
        <begin position="204"/>
        <end position="214"/>
    </location>
</feature>
<dbReference type="GO" id="GO:0007019">
    <property type="term" value="P:microtubule depolymerization"/>
    <property type="evidence" value="ECO:0007669"/>
    <property type="project" value="TreeGrafter"/>
</dbReference>
<dbReference type="InterPro" id="IPR027640">
    <property type="entry name" value="Kinesin-like_fam"/>
</dbReference>
<dbReference type="SUPFAM" id="SSF56672">
    <property type="entry name" value="DNA/RNA polymerases"/>
    <property type="match status" value="1"/>
</dbReference>
<evidence type="ECO:0000256" key="6">
    <source>
        <dbReference type="SAM" id="Coils"/>
    </source>
</evidence>
<dbReference type="Pfam" id="PF00078">
    <property type="entry name" value="RVT_1"/>
    <property type="match status" value="1"/>
</dbReference>
<dbReference type="Pfam" id="PF13966">
    <property type="entry name" value="zf-RVT"/>
    <property type="match status" value="1"/>
</dbReference>
<feature type="compositionally biased region" description="Polar residues" evidence="7">
    <location>
        <begin position="243"/>
        <end position="266"/>
    </location>
</feature>
<evidence type="ECO:0000256" key="2">
    <source>
        <dbReference type="ARBA" id="ARBA00022741"/>
    </source>
</evidence>
<dbReference type="Pfam" id="PF00225">
    <property type="entry name" value="Kinesin"/>
    <property type="match status" value="1"/>
</dbReference>
<evidence type="ECO:0000256" key="1">
    <source>
        <dbReference type="ARBA" id="ARBA00022701"/>
    </source>
</evidence>
<dbReference type="InterPro" id="IPR026960">
    <property type="entry name" value="RVT-Znf"/>
</dbReference>
<dbReference type="GO" id="GO:0007018">
    <property type="term" value="P:microtubule-based movement"/>
    <property type="evidence" value="ECO:0007669"/>
    <property type="project" value="InterPro"/>
</dbReference>
<dbReference type="InterPro" id="IPR000477">
    <property type="entry name" value="RT_dom"/>
</dbReference>
<dbReference type="InterPro" id="IPR027417">
    <property type="entry name" value="P-loop_NTPase"/>
</dbReference>
<evidence type="ECO:0000256" key="5">
    <source>
        <dbReference type="PROSITE-ProRule" id="PRU00283"/>
    </source>
</evidence>
<dbReference type="CDD" id="cd01650">
    <property type="entry name" value="RT_nLTR_like"/>
    <property type="match status" value="1"/>
</dbReference>
<feature type="region of interest" description="Disordered" evidence="7">
    <location>
        <begin position="1226"/>
        <end position="1308"/>
    </location>
</feature>
<dbReference type="SUPFAM" id="SSF52540">
    <property type="entry name" value="P-loop containing nucleoside triphosphate hydrolases"/>
    <property type="match status" value="1"/>
</dbReference>
<dbReference type="PROSITE" id="PS50067">
    <property type="entry name" value="KINESIN_MOTOR_2"/>
    <property type="match status" value="1"/>
</dbReference>
<accession>A0AAQ3UWB4</accession>
<keyword evidence="3" id="KW-0067">ATP-binding</keyword>
<dbReference type="PROSITE" id="PS50878">
    <property type="entry name" value="RT_POL"/>
    <property type="match status" value="1"/>
</dbReference>
<gene>
    <name evidence="10" type="ORF">U9M48_042136</name>
</gene>
<dbReference type="Proteomes" id="UP001341281">
    <property type="component" value="Chromosome 10"/>
</dbReference>
<dbReference type="GO" id="GO:0005874">
    <property type="term" value="C:microtubule"/>
    <property type="evidence" value="ECO:0007669"/>
    <property type="project" value="UniProtKB-KW"/>
</dbReference>
<evidence type="ECO:0000313" key="10">
    <source>
        <dbReference type="EMBL" id="WVZ96504.1"/>
    </source>
</evidence>
<dbReference type="Gene3D" id="3.60.10.10">
    <property type="entry name" value="Endonuclease/exonuclease/phosphatase"/>
    <property type="match status" value="1"/>
</dbReference>
<dbReference type="SMART" id="SM00129">
    <property type="entry name" value="KISc"/>
    <property type="match status" value="1"/>
</dbReference>
<dbReference type="InterPro" id="IPR019821">
    <property type="entry name" value="Kinesin_motor_CS"/>
</dbReference>
<feature type="domain" description="Kinesin motor" evidence="8">
    <location>
        <begin position="1"/>
        <end position="186"/>
    </location>
</feature>
<feature type="compositionally biased region" description="Basic and acidic residues" evidence="7">
    <location>
        <begin position="1251"/>
        <end position="1268"/>
    </location>
</feature>
<proteinExistence type="inferred from homology"/>
<dbReference type="EMBL" id="CP144754">
    <property type="protein sequence ID" value="WVZ96504.1"/>
    <property type="molecule type" value="Genomic_DNA"/>
</dbReference>
<feature type="compositionally biased region" description="Low complexity" evidence="7">
    <location>
        <begin position="1279"/>
        <end position="1298"/>
    </location>
</feature>
<dbReference type="PROSITE" id="PS00411">
    <property type="entry name" value="KINESIN_MOTOR_1"/>
    <property type="match status" value="1"/>
</dbReference>
<evidence type="ECO:0008006" key="12">
    <source>
        <dbReference type="Google" id="ProtNLM"/>
    </source>
</evidence>
<evidence type="ECO:0000259" key="9">
    <source>
        <dbReference type="PROSITE" id="PS50878"/>
    </source>
</evidence>
<keyword evidence="1" id="KW-0493">Microtubule</keyword>
<sequence>MREDGKKQVCIVGLQEFEVSDVQIVKEYIERGNSARSTGSTGANEESSRSHAILQLAVKKHIIVKDAKRQRDRDANEAKSTKAVGKISFIDLAGSERGADTTDNDRQTRIEGAEINKSLLALKECIRALDNDQIHIPFRGSKLTEVLRDSFVGNSRTVMISCISPNAGSCEHTLNTLRYADRVKSLSKGGNTRKEQSTAPAPATTCSRESSSAPSYPLPAEAEEIPNQFLEKRPVDTYRKGTENFSSNPSAESDRNSFSMIPSYSNRGREENGAASGFNDRERSGGLLVGVNIASLDVGSIEEGDFFVKFKIRCKKQDFISNLVLVYGPTQEDQKQRFLTELASLISKETVPMVIGGDFNILRSPHEKNKGQFKNRWPFLFNAVIDAYNLRELDLSGRQFTWANNLSNQTFEKLDRVLMTTEWESKYPRASENELITAPFTSEEVRAAIFQMEHNKAPGPDGFPSEFYQVFWNIIEPDLMALFEDFHRGSLALNRLNFGNITLIPKVGDANRIQQYRPICLLNVSFKIFTKVATNRLVKVAHKIIRPSQTAFLPGRNIMEGAVVLHETLHELHKKKLNGVIFKIDFEKAYDKVRWDFLQQTMRMKGFSRTWCDWIRSFVQGGNVAINVNGQNGSFFQTMKGLRQGDPLSPILFNVVADMLAIIINRAKVAGKVNGVIPHLVNDGLSILQYADDTVIFLDHNLEMARNMKALLCVFEKLSGLKINFHKSEIFCFGQAKECENDYSELFGCRVGTFPFRYLGLPMHYKKLRNSDWKTIEERFEQRLSGWKGKLLSVGGRLVLINLVLSSLPMFMLSFFAIPKGVLKKLEYFRSRFFWQNDQHKKKYHLIRWDQIRQPKEQGGLGIIDLEIQNKCLLSKWLFKLANEEGTWQDLVRNKYLKGKPLGSGTKKPGISHFWAGLMEVKQTFLNLGSFVIGDGTQVRFWEDIWCGNCPLKFSYPSLFNIVRKKEATVAEVIGLSPLNVSFRRGLHGERLLAWQQLVGRVMNIELRGGKDVFRWDLNKSGVFSVSSMYKHLINNGLKVTQEIWQTKIPLKTKIFLWYIKRGVLLTKDNLARRNWLGHKGCCFCTYNENIQHLFFYRQLAKSLWRIAFMSIGLSPPRNTAHLFNLWVRQGGPKNKPLLLAGAAALIWAIWLQRNDCVLFRGTFWLRQWARLQRNEELAQWLTQGAQSLEVVALRVFNSFGWQVPVRIGYRYDLKSSQTAYTSKAQLVQNSSNTQEEEKVTKVSPPRRKAYREEKSDRQSNYPKRDNGPETGRAGYKIQQAKQVQQQQRPPSASASSRQSEKESSCDDVEIEAILEEEEALIAAHRKEIENTMEIVREEMNLLAEVDQPGSLIDNYVTQLSFRLSRKAAGLVSLQARLARFQHRLKEQEILSRKKPSR</sequence>
<organism evidence="10 11">
    <name type="scientific">Paspalum notatum var. saurae</name>
    <dbReference type="NCBI Taxonomy" id="547442"/>
    <lineage>
        <taxon>Eukaryota</taxon>
        <taxon>Viridiplantae</taxon>
        <taxon>Streptophyta</taxon>
        <taxon>Embryophyta</taxon>
        <taxon>Tracheophyta</taxon>
        <taxon>Spermatophyta</taxon>
        <taxon>Magnoliopsida</taxon>
        <taxon>Liliopsida</taxon>
        <taxon>Poales</taxon>
        <taxon>Poaceae</taxon>
        <taxon>PACMAD clade</taxon>
        <taxon>Panicoideae</taxon>
        <taxon>Andropogonodae</taxon>
        <taxon>Paspaleae</taxon>
        <taxon>Paspalinae</taxon>
        <taxon>Paspalum</taxon>
    </lineage>
</organism>